<name>A0ABT8V747_9BACL</name>
<accession>A0ABT8V747</accession>
<evidence type="ECO:0000313" key="1">
    <source>
        <dbReference type="EMBL" id="MDO3677262.1"/>
    </source>
</evidence>
<organism evidence="1 2">
    <name type="scientific">Paenibacillus ehimensis</name>
    <dbReference type="NCBI Taxonomy" id="79264"/>
    <lineage>
        <taxon>Bacteria</taxon>
        <taxon>Bacillati</taxon>
        <taxon>Bacillota</taxon>
        <taxon>Bacilli</taxon>
        <taxon>Bacillales</taxon>
        <taxon>Paenibacillaceae</taxon>
        <taxon>Paenibacillus</taxon>
    </lineage>
</organism>
<protein>
    <submittedName>
        <fullName evidence="1">DUF2188 domain-containing protein</fullName>
    </submittedName>
</protein>
<dbReference type="Proteomes" id="UP001168883">
    <property type="component" value="Unassembled WGS sequence"/>
</dbReference>
<evidence type="ECO:0000313" key="2">
    <source>
        <dbReference type="Proteomes" id="UP001168883"/>
    </source>
</evidence>
<dbReference type="Pfam" id="PF09954">
    <property type="entry name" value="DUF2188"/>
    <property type="match status" value="1"/>
</dbReference>
<dbReference type="RefSeq" id="WP_127486638.1">
    <property type="nucleotide sequence ID" value="NZ_JARLKN010000160.1"/>
</dbReference>
<reference evidence="1" key="1">
    <citation type="submission" date="2023-07" db="EMBL/GenBank/DDBJ databases">
        <authorList>
            <person name="Aktuganov G."/>
            <person name="Boyko T."/>
            <person name="Delegan Y."/>
            <person name="Galimzianova N."/>
            <person name="Gilvanova E."/>
            <person name="Korobov V."/>
            <person name="Kuzmina L."/>
            <person name="Melentiev A."/>
            <person name="Milman P."/>
            <person name="Ryabova A."/>
            <person name="Stupak E."/>
            <person name="Yasakov T."/>
            <person name="Zharikova N."/>
            <person name="Zhurenko E."/>
        </authorList>
    </citation>
    <scope>NUCLEOTIDE SEQUENCE</scope>
    <source>
        <strain evidence="1">IB-739</strain>
    </source>
</reference>
<gene>
    <name evidence="1" type="ORF">Q3C12_09615</name>
</gene>
<proteinExistence type="predicted"/>
<dbReference type="InterPro" id="IPR018691">
    <property type="entry name" value="DUF2188"/>
</dbReference>
<keyword evidence="2" id="KW-1185">Reference proteome</keyword>
<comment type="caution">
    <text evidence="1">The sequence shown here is derived from an EMBL/GenBank/DDBJ whole genome shotgun (WGS) entry which is preliminary data.</text>
</comment>
<sequence length="126" mass="14212">MPWNKRDYPVSMKNLEPRVREKAIDIANALLDEGYEEGRAIAIATAKAKEWGEEHPKHPPEGRRAKLHVVPHEEGWAVKEEGGALRYQADTKLEAVDQAKEWASDANTSAIVHRKDGTVEMSHNYS</sequence>
<dbReference type="EMBL" id="JAUMKJ010000009">
    <property type="protein sequence ID" value="MDO3677262.1"/>
    <property type="molecule type" value="Genomic_DNA"/>
</dbReference>